<proteinExistence type="predicted"/>
<evidence type="ECO:0000313" key="2">
    <source>
        <dbReference type="Proteomes" id="UP000614058"/>
    </source>
</evidence>
<gene>
    <name evidence="1" type="ORF">JDW22_04255</name>
</gene>
<keyword evidence="2" id="KW-1185">Reference proteome</keyword>
<evidence type="ECO:0000313" key="1">
    <source>
        <dbReference type="EMBL" id="MBK0395813.1"/>
    </source>
</evidence>
<protein>
    <submittedName>
        <fullName evidence="1">Uncharacterized protein</fullName>
    </submittedName>
</protein>
<dbReference type="EMBL" id="JAEHNZ010000001">
    <property type="protein sequence ID" value="MBK0395813.1"/>
    <property type="molecule type" value="Genomic_DNA"/>
</dbReference>
<reference evidence="1 2" key="1">
    <citation type="journal article" date="2021" name="Pathogens">
        <title>Isolation and Characterization of Kingella bonacorsii sp. nov., A Novel Kingella Species Detected in a Stable Periodontitis Subject.</title>
        <authorList>
            <person name="Antezack A."/>
            <person name="Boxberger M."/>
            <person name="Rolland C."/>
            <person name="Monnet-Corti V."/>
            <person name="La Scola B."/>
        </authorList>
    </citation>
    <scope>NUCLEOTIDE SEQUENCE [LARGE SCALE GENOMIC DNA]</scope>
    <source>
        <strain evidence="1 2">Marseille-Q4569</strain>
    </source>
</reference>
<name>A0ABS1BRB4_9NEIS</name>
<dbReference type="RefSeq" id="WP_200521842.1">
    <property type="nucleotide sequence ID" value="NZ_JAEHNZ010000001.1"/>
</dbReference>
<accession>A0ABS1BRB4</accession>
<dbReference type="Proteomes" id="UP000614058">
    <property type="component" value="Unassembled WGS sequence"/>
</dbReference>
<organism evidence="1 2">
    <name type="scientific">Kingella bonacorsii</name>
    <dbReference type="NCBI Taxonomy" id="2796361"/>
    <lineage>
        <taxon>Bacteria</taxon>
        <taxon>Pseudomonadati</taxon>
        <taxon>Pseudomonadota</taxon>
        <taxon>Betaproteobacteria</taxon>
        <taxon>Neisseriales</taxon>
        <taxon>Neisseriaceae</taxon>
        <taxon>Kingella</taxon>
    </lineage>
</organism>
<comment type="caution">
    <text evidence="1">The sequence shown here is derived from an EMBL/GenBank/DDBJ whole genome shotgun (WGS) entry which is preliminary data.</text>
</comment>
<sequence>MRQTAPRVRNRRGGVSGCLADGIRGSLKTLPNLQTMARRRLADSMPSGNTLLNTPAVAAPFRFSGCLGAAKVSA</sequence>